<dbReference type="Pfam" id="PF19543">
    <property type="entry name" value="GH123_N"/>
    <property type="match status" value="1"/>
</dbReference>
<comment type="caution">
    <text evidence="2">The sequence shown here is derived from an EMBL/GenBank/DDBJ whole genome shotgun (WGS) entry which is preliminary data.</text>
</comment>
<organism evidence="2 3">
    <name type="scientific">Candidatus Saccharicenans subterraneus</name>
    <dbReference type="NCBI Taxonomy" id="2508984"/>
    <lineage>
        <taxon>Bacteria</taxon>
        <taxon>Candidatus Aminicenantota</taxon>
        <taxon>Candidatus Aminicenantia</taxon>
        <taxon>Candidatus Aminicenantales</taxon>
        <taxon>Candidatus Saccharicenantaceae</taxon>
        <taxon>Candidatus Saccharicenans</taxon>
    </lineage>
</organism>
<evidence type="ECO:0000259" key="1">
    <source>
        <dbReference type="Pfam" id="PF19543"/>
    </source>
</evidence>
<feature type="domain" description="Glycoside hydrolase 123-like N-terminal" evidence="1">
    <location>
        <begin position="79"/>
        <end position="1059"/>
    </location>
</feature>
<dbReference type="InterPro" id="IPR045711">
    <property type="entry name" value="GH123-like_N"/>
</dbReference>
<dbReference type="AlphaFoldDB" id="A0A3E2BP53"/>
<dbReference type="EMBL" id="QUAH01000003">
    <property type="protein sequence ID" value="RFT16494.1"/>
    <property type="molecule type" value="Genomic_DNA"/>
</dbReference>
<proteinExistence type="predicted"/>
<reference evidence="2 3" key="1">
    <citation type="submission" date="2018-08" db="EMBL/GenBank/DDBJ databases">
        <title>Genome analysis of the thermophilic bacterium of the candidate phylum Aminicenantes from deep subsurface aquifer revealed its physiology and ecological role.</title>
        <authorList>
            <person name="Kadnikov V.V."/>
            <person name="Mardanov A.V."/>
            <person name="Beletsky A.V."/>
            <person name="Karnachuk O.V."/>
            <person name="Ravin N.V."/>
        </authorList>
    </citation>
    <scope>NUCLEOTIDE SEQUENCE [LARGE SCALE GENOMIC DNA]</scope>
    <source>
        <strain evidence="2">BY38</strain>
    </source>
</reference>
<evidence type="ECO:0000313" key="3">
    <source>
        <dbReference type="Proteomes" id="UP000257323"/>
    </source>
</evidence>
<gene>
    <name evidence="2" type="ORF">OP8BY_1672</name>
</gene>
<accession>A0A3E2BP53</accession>
<dbReference type="Proteomes" id="UP000257323">
    <property type="component" value="Unassembled WGS sequence"/>
</dbReference>
<evidence type="ECO:0000313" key="2">
    <source>
        <dbReference type="EMBL" id="RFT16494.1"/>
    </source>
</evidence>
<sequence length="1061" mass="120971">MNTKGITANMKKSRAIESVLASTRAGNRKSGMHFPAGLRHFGAFLCLWLALIQLPARPAVAAAEEMIGLVSGVPYRVASWDPDSGLGNHRAVVRVRQRADAIYVRLPWRRPDPGPEKKRVLVITATGQKEIKNVYPVAVNNEYGDFIFQAPEAPADYYFYYLPYRIEGRNYPKVTYLPAEYEAESGWLLRNGLRQDRLSSFNPSDFPRAELLAFECVDEFSSFYPMEIIAAADDVKRLAEKLPDRSFLVFPEDRRFPVRMSDFLPARWAELGPRDFYESQADRGEYFVFQLGLYAHQEKLENIKVRFSDLKKIDSPETITSNLATCFNTGGLGWDGLALEKNLVVEKGKVQSLWCGWQIPEETAPGEYSGQVEVQADGLPPQVIRLKIKVSDRVLPEAGDSELWRLSRLRWLNSSLAQDDEIVPPFTPLEVKGRTIGCLGRKVRLSKFGLPEDLQSFFSPEVTALGSGPFSLLDGPFELSVRNYAGLYQEIKNRSFAFTKVTPGTVCWQSENEIPALKMQMEVRGRMEFDGFVEFRIKITAGEETEVDDIRLTFGLREEAARYMMGLGFKGGLRPKAFSWSWDREKNQDALWLGTVNAGLQIQLRAENYSRPLNTNFYTLKPLNLPPSWWNEGGGWVSVKEELKKNKKQKRVIFTAAGGPRKIQKGQELHFDFNLLLTPFKTINPGKHFSERYYHAFKPVEEIAASGANVINVHHANDINPYINYPFLRPDRMKAYLDEAHRRGLRVKIYYTIRELSNRAAELFVLKSLGHEIFTDGPGGGYSWLQEHLRQDYIAGWFVPELKDAAVINSGMSRWHNYYIEGLAWLCRHVGIDGLYIDDVAFDRVTMKRVRKVLERYRPGSLIDLHSANQYNPRDGFASSANLYLEHFPYIDRLWFGEYFDYNSRPDYWLVEMSGIPFGLMGEMLEKGGNPWRGMVYGMTARLPWAGDPRPLWKVWDEFGLAEAEMLGYWSPACPVKTGRDDILATAYVKKDKTLVALASWADRPENCQLIVNWKKLGINPGKTVIEAPAIENFQPARIFKPGEPIPLEPGKGWLLIIKSR</sequence>
<protein>
    <recommendedName>
        <fullName evidence="1">Glycoside hydrolase 123-like N-terminal domain-containing protein</fullName>
    </recommendedName>
</protein>
<name>A0A3E2BP53_9BACT</name>